<evidence type="ECO:0000256" key="6">
    <source>
        <dbReference type="SAM" id="Phobius"/>
    </source>
</evidence>
<evidence type="ECO:0000256" key="5">
    <source>
        <dbReference type="ARBA" id="ARBA00023136"/>
    </source>
</evidence>
<evidence type="ECO:0000313" key="8">
    <source>
        <dbReference type="Proteomes" id="UP000616779"/>
    </source>
</evidence>
<evidence type="ECO:0000256" key="1">
    <source>
        <dbReference type="ARBA" id="ARBA00004651"/>
    </source>
</evidence>
<keyword evidence="8" id="KW-1185">Reference proteome</keyword>
<reference evidence="7 8" key="1">
    <citation type="submission" date="2019-10" db="EMBL/GenBank/DDBJ databases">
        <title>Description of Paenibacillus terrestris sp. nov.</title>
        <authorList>
            <person name="Carlier A."/>
            <person name="Qi S."/>
        </authorList>
    </citation>
    <scope>NUCLEOTIDE SEQUENCE [LARGE SCALE GENOMIC DNA]</scope>
    <source>
        <strain evidence="7 8">LMG 31458</strain>
    </source>
</reference>
<feature type="transmembrane region" description="Helical" evidence="6">
    <location>
        <begin position="64"/>
        <end position="81"/>
    </location>
</feature>
<gene>
    <name evidence="7" type="ORF">GC098_20610</name>
</gene>
<keyword evidence="2" id="KW-1003">Cell membrane</keyword>
<sequence>MNQTSLLQELVCLPSLQKNVAIILGSLLISMGINFFLMPFKILDGGLIGIALIINYLFGLKVGLIMFLCSIPIFILVWFHFSDMFYNSIYGLFFSSFVIDFLGPYRNLFLYYVDLTPFSSSLIGGFIVGTGIGIMLRYETSTGGTDLLAQYFSKWVPINVGIIIFIIDGMIICLGGLLLSAETFLLSILTITAGGIATSLCTMK</sequence>
<evidence type="ECO:0000256" key="3">
    <source>
        <dbReference type="ARBA" id="ARBA00022692"/>
    </source>
</evidence>
<name>A0ABX1XYX1_9BACL</name>
<keyword evidence="5 6" id="KW-0472">Membrane</keyword>
<evidence type="ECO:0008006" key="9">
    <source>
        <dbReference type="Google" id="ProtNLM"/>
    </source>
</evidence>
<evidence type="ECO:0000256" key="4">
    <source>
        <dbReference type="ARBA" id="ARBA00022989"/>
    </source>
</evidence>
<organism evidence="7 8">
    <name type="scientific">Paenibacillus phytorum</name>
    <dbReference type="NCBI Taxonomy" id="2654977"/>
    <lineage>
        <taxon>Bacteria</taxon>
        <taxon>Bacillati</taxon>
        <taxon>Bacillota</taxon>
        <taxon>Bacilli</taxon>
        <taxon>Bacillales</taxon>
        <taxon>Paenibacillaceae</taxon>
        <taxon>Paenibacillus</taxon>
    </lineage>
</organism>
<keyword evidence="3 6" id="KW-0812">Transmembrane</keyword>
<protein>
    <recommendedName>
        <fullName evidence="9">YitT family protein</fullName>
    </recommendedName>
</protein>
<feature type="transmembrane region" description="Helical" evidence="6">
    <location>
        <begin position="184"/>
        <end position="203"/>
    </location>
</feature>
<dbReference type="Proteomes" id="UP000616779">
    <property type="component" value="Unassembled WGS sequence"/>
</dbReference>
<dbReference type="PANTHER" id="PTHR33545:SF5">
    <property type="entry name" value="UPF0750 MEMBRANE PROTEIN YITT"/>
    <property type="match status" value="1"/>
</dbReference>
<dbReference type="InterPro" id="IPR003740">
    <property type="entry name" value="YitT"/>
</dbReference>
<evidence type="ECO:0000313" key="7">
    <source>
        <dbReference type="EMBL" id="NOU73773.1"/>
    </source>
</evidence>
<accession>A0ABX1XYX1</accession>
<dbReference type="Pfam" id="PF02588">
    <property type="entry name" value="YitT_membrane"/>
    <property type="match status" value="1"/>
</dbReference>
<dbReference type="PANTHER" id="PTHR33545">
    <property type="entry name" value="UPF0750 MEMBRANE PROTEIN YITT-RELATED"/>
    <property type="match status" value="1"/>
</dbReference>
<keyword evidence="4 6" id="KW-1133">Transmembrane helix</keyword>
<feature type="transmembrane region" description="Helical" evidence="6">
    <location>
        <begin position="20"/>
        <end position="37"/>
    </location>
</feature>
<dbReference type="EMBL" id="WHOA01000141">
    <property type="protein sequence ID" value="NOU73773.1"/>
    <property type="molecule type" value="Genomic_DNA"/>
</dbReference>
<feature type="transmembrane region" description="Helical" evidence="6">
    <location>
        <begin position="156"/>
        <end position="178"/>
    </location>
</feature>
<feature type="transmembrane region" description="Helical" evidence="6">
    <location>
        <begin position="88"/>
        <end position="106"/>
    </location>
</feature>
<comment type="caution">
    <text evidence="7">The sequence shown here is derived from an EMBL/GenBank/DDBJ whole genome shotgun (WGS) entry which is preliminary data.</text>
</comment>
<proteinExistence type="predicted"/>
<comment type="subcellular location">
    <subcellularLocation>
        <location evidence="1">Cell membrane</location>
        <topology evidence="1">Multi-pass membrane protein</topology>
    </subcellularLocation>
</comment>
<feature type="transmembrane region" description="Helical" evidence="6">
    <location>
        <begin position="118"/>
        <end position="136"/>
    </location>
</feature>
<dbReference type="InterPro" id="IPR051461">
    <property type="entry name" value="UPF0750_membrane"/>
</dbReference>
<evidence type="ECO:0000256" key="2">
    <source>
        <dbReference type="ARBA" id="ARBA00022475"/>
    </source>
</evidence>